<dbReference type="Proteomes" id="UP001154272">
    <property type="component" value="Unassembled WGS sequence"/>
</dbReference>
<organism evidence="1 2">
    <name type="scientific">Commensalibacter papalotli</name>
    <name type="common">ex Botero et al. 2024</name>
    <dbReference type="NCBI Taxonomy" id="2972766"/>
    <lineage>
        <taxon>Bacteria</taxon>
        <taxon>Pseudomonadati</taxon>
        <taxon>Pseudomonadota</taxon>
        <taxon>Alphaproteobacteria</taxon>
        <taxon>Acetobacterales</taxon>
        <taxon>Acetobacteraceae</taxon>
    </lineage>
</organism>
<reference evidence="1" key="1">
    <citation type="submission" date="2022-10" db="EMBL/GenBank/DDBJ databases">
        <authorList>
            <person name="Botero Cardona J."/>
        </authorList>
    </citation>
    <scope>NUCLEOTIDE SEQUENCE</scope>
    <source>
        <strain evidence="1">R-83534</strain>
    </source>
</reference>
<name>A0ABM9HP30_9PROT</name>
<evidence type="ECO:0000313" key="1">
    <source>
        <dbReference type="EMBL" id="CAI3941750.1"/>
    </source>
</evidence>
<proteinExistence type="predicted"/>
<evidence type="ECO:0000313" key="2">
    <source>
        <dbReference type="Proteomes" id="UP001154272"/>
    </source>
</evidence>
<gene>
    <name evidence="1" type="ORF">R83534S58_LOCUS1169</name>
</gene>
<keyword evidence="2" id="KW-1185">Reference proteome</keyword>
<accession>A0ABM9HP30</accession>
<sequence length="74" mass="8761">MKIGKEYLEFVAVKYATIKRFTYLEELAFFCFLRSDKVSYSLRSSYLVNSGMLNMLYELSKLIVINAREKNIIF</sequence>
<comment type="caution">
    <text evidence="1">The sequence shown here is derived from an EMBL/GenBank/DDBJ whole genome shotgun (WGS) entry which is preliminary data.</text>
</comment>
<dbReference type="EMBL" id="CAMXCH010000002">
    <property type="protein sequence ID" value="CAI3941750.1"/>
    <property type="molecule type" value="Genomic_DNA"/>
</dbReference>
<protein>
    <submittedName>
        <fullName evidence="1">Uncharacterized protein</fullName>
    </submittedName>
</protein>